<keyword evidence="1" id="KW-0472">Membrane</keyword>
<protein>
    <submittedName>
        <fullName evidence="2">DUF2254 domain-containing protein</fullName>
    </submittedName>
</protein>
<accession>A0A3A4KTY9</accession>
<gene>
    <name evidence="2" type="ORF">D5S18_18925</name>
</gene>
<organism evidence="2 3">
    <name type="scientific">Nocardia panacis</name>
    <dbReference type="NCBI Taxonomy" id="2340916"/>
    <lineage>
        <taxon>Bacteria</taxon>
        <taxon>Bacillati</taxon>
        <taxon>Actinomycetota</taxon>
        <taxon>Actinomycetes</taxon>
        <taxon>Mycobacteriales</taxon>
        <taxon>Nocardiaceae</taxon>
        <taxon>Nocardia</taxon>
    </lineage>
</organism>
<reference evidence="2 3" key="1">
    <citation type="submission" date="2018-09" db="EMBL/GenBank/DDBJ databases">
        <title>YIM PH21274 draft genome.</title>
        <authorList>
            <person name="Miao C."/>
        </authorList>
    </citation>
    <scope>NUCLEOTIDE SEQUENCE [LARGE SCALE GENOMIC DNA]</scope>
    <source>
        <strain evidence="2 3">YIM PH 21724</strain>
    </source>
</reference>
<keyword evidence="1" id="KW-1133">Transmembrane helix</keyword>
<feature type="transmembrane region" description="Helical" evidence="1">
    <location>
        <begin position="116"/>
        <end position="137"/>
    </location>
</feature>
<feature type="transmembrane region" description="Helical" evidence="1">
    <location>
        <begin position="149"/>
        <end position="171"/>
    </location>
</feature>
<feature type="transmembrane region" description="Helical" evidence="1">
    <location>
        <begin position="69"/>
        <end position="96"/>
    </location>
</feature>
<dbReference type="Pfam" id="PF10011">
    <property type="entry name" value="DUF2254"/>
    <property type="match status" value="1"/>
</dbReference>
<comment type="caution">
    <text evidence="2">The sequence shown here is derived from an EMBL/GenBank/DDBJ whole genome shotgun (WGS) entry which is preliminary data.</text>
</comment>
<sequence>MGNVSATVERQGCGVINRVRWQYRHRRVWRIPAAIVAGALLLAWAVPALDRALAEEFARVPVLGTFDAGVMATVLSSVASGTITFSGFVFSVVLLVIQFGTASMSARWAPRLTQDWVLGAALGTFMATFTYSLLISVRLGARVEDYQPVLSSIVAVGLALASVVLFFALLTRVVNFLRLVKSLDYVGRVGMRTAAHVHPDPFGTQRDPAPDADNPDRVIRCVGRGGVLLGIDTEPVAALAAAAGVRITLLPAIGDYVLPDAPLFAVHGGSDIDARRLRRHVVFGIERVVDADPAFALRVMVDMAIKALSPAINDPTTATQALDHIGALLLDLAGRDLGVTVVRDENEVVRLVLRNSDWVDYLALAVDEIRYYGASSLQVVRRLRALYSDLLRLCPAARLPSVAERLAALEADIPANFRTALDRANAGRPDWQGLGGPAA</sequence>
<evidence type="ECO:0000256" key="1">
    <source>
        <dbReference type="SAM" id="Phobius"/>
    </source>
</evidence>
<evidence type="ECO:0000313" key="3">
    <source>
        <dbReference type="Proteomes" id="UP000266677"/>
    </source>
</evidence>
<keyword evidence="3" id="KW-1185">Reference proteome</keyword>
<evidence type="ECO:0000313" key="2">
    <source>
        <dbReference type="EMBL" id="RJO73324.1"/>
    </source>
</evidence>
<dbReference type="AlphaFoldDB" id="A0A3A4KTY9"/>
<feature type="transmembrane region" description="Helical" evidence="1">
    <location>
        <begin position="28"/>
        <end position="49"/>
    </location>
</feature>
<proteinExistence type="predicted"/>
<name>A0A3A4KTY9_9NOCA</name>
<dbReference type="InterPro" id="IPR018723">
    <property type="entry name" value="DUF2254_membrane"/>
</dbReference>
<keyword evidence="1" id="KW-0812">Transmembrane</keyword>
<dbReference type="Proteomes" id="UP000266677">
    <property type="component" value="Unassembled WGS sequence"/>
</dbReference>
<dbReference type="EMBL" id="QZFU01000023">
    <property type="protein sequence ID" value="RJO73324.1"/>
    <property type="molecule type" value="Genomic_DNA"/>
</dbReference>